<keyword evidence="6" id="KW-0732">Signal</keyword>
<evidence type="ECO:0000313" key="7">
    <source>
        <dbReference type="EMBL" id="RUL88643.1"/>
    </source>
</evidence>
<reference evidence="7 8" key="1">
    <citation type="submission" date="2018-12" db="EMBL/GenBank/DDBJ databases">
        <authorList>
            <person name="Toschakov S.V."/>
        </authorList>
    </citation>
    <scope>NUCLEOTIDE SEQUENCE [LARGE SCALE GENOMIC DNA]</scope>
    <source>
        <strain evidence="7 8">GM2012</strain>
    </source>
</reference>
<proteinExistence type="predicted"/>
<dbReference type="PANTHER" id="PTHR10361:SF28">
    <property type="entry name" value="P3 PROTEIN-RELATED"/>
    <property type="match status" value="1"/>
</dbReference>
<feature type="transmembrane region" description="Helical" evidence="5">
    <location>
        <begin position="225"/>
        <end position="247"/>
    </location>
</feature>
<reference evidence="7 8" key="2">
    <citation type="submission" date="2019-01" db="EMBL/GenBank/DDBJ databases">
        <title>Tautonia sociabilis, a novel thermotolerant planctomycete of Isosphaeraceae family, isolated from a 4000 m deep subterranean habitat.</title>
        <authorList>
            <person name="Kovaleva O.L."/>
            <person name="Elcheninov A.G."/>
            <person name="Van Heerden E."/>
            <person name="Toshchakov S.V."/>
            <person name="Novikov A."/>
            <person name="Bonch-Osmolovskaya E.A."/>
            <person name="Kublanov I.V."/>
        </authorList>
    </citation>
    <scope>NUCLEOTIDE SEQUENCE [LARGE SCALE GENOMIC DNA]</scope>
    <source>
        <strain evidence="7 8">GM2012</strain>
    </source>
</reference>
<evidence type="ECO:0000256" key="5">
    <source>
        <dbReference type="SAM" id="Phobius"/>
    </source>
</evidence>
<dbReference type="Proteomes" id="UP000280296">
    <property type="component" value="Unassembled WGS sequence"/>
</dbReference>
<dbReference type="Gene3D" id="1.20.1530.20">
    <property type="match status" value="1"/>
</dbReference>
<dbReference type="PANTHER" id="PTHR10361">
    <property type="entry name" value="SODIUM-BILE ACID COTRANSPORTER"/>
    <property type="match status" value="1"/>
</dbReference>
<dbReference type="AlphaFoldDB" id="A0A432MMH8"/>
<evidence type="ECO:0000256" key="3">
    <source>
        <dbReference type="ARBA" id="ARBA00022989"/>
    </source>
</evidence>
<feature type="transmembrane region" description="Helical" evidence="5">
    <location>
        <begin position="283"/>
        <end position="305"/>
    </location>
</feature>
<dbReference type="OrthoDB" id="9806785at2"/>
<organism evidence="7 8">
    <name type="scientific">Tautonia sociabilis</name>
    <dbReference type="NCBI Taxonomy" id="2080755"/>
    <lineage>
        <taxon>Bacteria</taxon>
        <taxon>Pseudomonadati</taxon>
        <taxon>Planctomycetota</taxon>
        <taxon>Planctomycetia</taxon>
        <taxon>Isosphaerales</taxon>
        <taxon>Isosphaeraceae</taxon>
        <taxon>Tautonia</taxon>
    </lineage>
</organism>
<evidence type="ECO:0000313" key="8">
    <source>
        <dbReference type="Proteomes" id="UP000280296"/>
    </source>
</evidence>
<gene>
    <name evidence="7" type="ORF">TsocGM_05760</name>
</gene>
<evidence type="ECO:0000256" key="4">
    <source>
        <dbReference type="ARBA" id="ARBA00023136"/>
    </source>
</evidence>
<name>A0A432MMH8_9BACT</name>
<dbReference type="GO" id="GO:0016020">
    <property type="term" value="C:membrane"/>
    <property type="evidence" value="ECO:0007669"/>
    <property type="project" value="UniProtKB-SubCell"/>
</dbReference>
<evidence type="ECO:0000256" key="6">
    <source>
        <dbReference type="SAM" id="SignalP"/>
    </source>
</evidence>
<accession>A0A432MMH8</accession>
<keyword evidence="2 5" id="KW-0812">Transmembrane</keyword>
<protein>
    <submittedName>
        <fullName evidence="7">Bile acid:sodium symporter family protein</fullName>
    </submittedName>
</protein>
<feature type="transmembrane region" description="Helical" evidence="5">
    <location>
        <begin position="66"/>
        <end position="87"/>
    </location>
</feature>
<dbReference type="EMBL" id="RYZH01000008">
    <property type="protein sequence ID" value="RUL88643.1"/>
    <property type="molecule type" value="Genomic_DNA"/>
</dbReference>
<evidence type="ECO:0000256" key="1">
    <source>
        <dbReference type="ARBA" id="ARBA00004141"/>
    </source>
</evidence>
<feature type="transmembrane region" description="Helical" evidence="5">
    <location>
        <begin position="130"/>
        <end position="150"/>
    </location>
</feature>
<dbReference type="InterPro" id="IPR004710">
    <property type="entry name" value="Bilac:Na_transpt"/>
</dbReference>
<dbReference type="RefSeq" id="WP_126724350.1">
    <property type="nucleotide sequence ID" value="NZ_RYZH01000008.1"/>
</dbReference>
<feature type="transmembrane region" description="Helical" evidence="5">
    <location>
        <begin position="99"/>
        <end position="118"/>
    </location>
</feature>
<feature type="transmembrane region" description="Helical" evidence="5">
    <location>
        <begin position="192"/>
        <end position="213"/>
    </location>
</feature>
<dbReference type="Pfam" id="PF01758">
    <property type="entry name" value="SBF"/>
    <property type="match status" value="1"/>
</dbReference>
<sequence length="318" mass="32650">MRSIAVLLGLLSLSGLAFAWPALAGSAAPDPFLASRGALWGLIASAMFAIGWRLPRDELAQVSRRWPTVLGGTAVQYAAMPTLGYLAARLAGLGPDATVGLILVGCVPGAMASNVLTLMARGNVSYSVSLTTAATVASPLVVPLALRLALGGVSVHFPAVESMRQLALFVVLPVGLGHLLSRSLPSWDRAAGPIASAAANLVILWVIAVVVAANRDRLARLDPRLLAALLAVNAGGYLAGSLGGLALRLDTAMRRALTLEVGMQNAGLGTTIALSLFPDRPAVAIPCALYTFGCMLTGTALACWWGRPDSGPPTPPPP</sequence>
<keyword evidence="4 5" id="KW-0472">Membrane</keyword>
<dbReference type="InterPro" id="IPR038770">
    <property type="entry name" value="Na+/solute_symporter_sf"/>
</dbReference>
<dbReference type="InterPro" id="IPR002657">
    <property type="entry name" value="BilAc:Na_symport/Acr3"/>
</dbReference>
<keyword evidence="3 5" id="KW-1133">Transmembrane helix</keyword>
<comment type="subcellular location">
    <subcellularLocation>
        <location evidence="1">Membrane</location>
        <topology evidence="1">Multi-pass membrane protein</topology>
    </subcellularLocation>
</comment>
<feature type="chain" id="PRO_5019317572" evidence="6">
    <location>
        <begin position="20"/>
        <end position="318"/>
    </location>
</feature>
<comment type="caution">
    <text evidence="7">The sequence shown here is derived from an EMBL/GenBank/DDBJ whole genome shotgun (WGS) entry which is preliminary data.</text>
</comment>
<feature type="transmembrane region" description="Helical" evidence="5">
    <location>
        <begin position="34"/>
        <end position="54"/>
    </location>
</feature>
<feature type="signal peptide" evidence="6">
    <location>
        <begin position="1"/>
        <end position="19"/>
    </location>
</feature>
<keyword evidence="8" id="KW-1185">Reference proteome</keyword>
<evidence type="ECO:0000256" key="2">
    <source>
        <dbReference type="ARBA" id="ARBA00022692"/>
    </source>
</evidence>